<dbReference type="PANTHER" id="PTHR12308:SF73">
    <property type="entry name" value="ANOCTAMIN"/>
    <property type="match status" value="1"/>
</dbReference>
<evidence type="ECO:0000256" key="3">
    <source>
        <dbReference type="ARBA" id="ARBA00022989"/>
    </source>
</evidence>
<dbReference type="EMBL" id="CH445327">
    <property type="protein sequence ID" value="EAT90289.2"/>
    <property type="molecule type" value="Genomic_DNA"/>
</dbReference>
<evidence type="ECO:0000259" key="7">
    <source>
        <dbReference type="Pfam" id="PF04547"/>
    </source>
</evidence>
<evidence type="ECO:0000313" key="11">
    <source>
        <dbReference type="Proteomes" id="UP000001055"/>
    </source>
</evidence>
<dbReference type="InterPro" id="IPR049456">
    <property type="entry name" value="Anoctamin_N_fung"/>
</dbReference>
<organism evidence="10 11">
    <name type="scientific">Phaeosphaeria nodorum (strain SN15 / ATCC MYA-4574 / FGSC 10173)</name>
    <name type="common">Glume blotch fungus</name>
    <name type="synonym">Parastagonospora nodorum</name>
    <dbReference type="NCBI Taxonomy" id="321614"/>
    <lineage>
        <taxon>Eukaryota</taxon>
        <taxon>Fungi</taxon>
        <taxon>Dikarya</taxon>
        <taxon>Ascomycota</taxon>
        <taxon>Pezizomycotina</taxon>
        <taxon>Dothideomycetes</taxon>
        <taxon>Pleosporomycetidae</taxon>
        <taxon>Pleosporales</taxon>
        <taxon>Pleosporineae</taxon>
        <taxon>Phaeosphaeriaceae</taxon>
        <taxon>Parastagonospora</taxon>
    </lineage>
</organism>
<dbReference type="FunCoup" id="Q0V1N7">
    <property type="interactions" value="291"/>
</dbReference>
<reference evidence="11" key="1">
    <citation type="journal article" date="2007" name="Plant Cell">
        <title>Dothideomycete-plant interactions illuminated by genome sequencing and EST analysis of the wheat pathogen Stagonospora nodorum.</title>
        <authorList>
            <person name="Hane J.K."/>
            <person name="Lowe R.G."/>
            <person name="Solomon P.S."/>
            <person name="Tan K.C."/>
            <person name="Schoch C.L."/>
            <person name="Spatafora J.W."/>
            <person name="Crous P.W."/>
            <person name="Kodira C."/>
            <person name="Birren B.W."/>
            <person name="Galagan J.E."/>
            <person name="Torriani S.F."/>
            <person name="McDonald B.A."/>
            <person name="Oliver R.P."/>
        </authorList>
    </citation>
    <scope>NUCLEOTIDE SEQUENCE [LARGE SCALE GENOMIC DNA]</scope>
    <source>
        <strain evidence="11">SN15 / ATCC MYA-4574 / FGSC 10173</strain>
    </source>
</reference>
<keyword evidence="2 6" id="KW-0812">Transmembrane</keyword>
<proteinExistence type="predicted"/>
<feature type="domain" description="Anoctamin transmembrane" evidence="7">
    <location>
        <begin position="492"/>
        <end position="958"/>
    </location>
</feature>
<dbReference type="AlphaFoldDB" id="Q0V1N7"/>
<gene>
    <name evidence="10" type="ORF">SNOG_02077</name>
</gene>
<name>Q0V1N7_PHANO</name>
<evidence type="ECO:0000256" key="5">
    <source>
        <dbReference type="SAM" id="MobiDB-lite"/>
    </source>
</evidence>
<dbReference type="KEGG" id="pno:SNOG_02077"/>
<feature type="transmembrane region" description="Helical" evidence="6">
    <location>
        <begin position="643"/>
        <end position="665"/>
    </location>
</feature>
<dbReference type="InterPro" id="IPR007632">
    <property type="entry name" value="Anoctamin"/>
</dbReference>
<dbReference type="VEuPathDB" id="FungiDB:JI435_020770"/>
<dbReference type="GO" id="GO:0032541">
    <property type="term" value="C:cortical endoplasmic reticulum"/>
    <property type="evidence" value="ECO:0000318"/>
    <property type="project" value="GO_Central"/>
</dbReference>
<dbReference type="Pfam" id="PF04547">
    <property type="entry name" value="Anoctamin"/>
    <property type="match status" value="1"/>
</dbReference>
<sequence length="1045" mass="118186">MDAVKVTQELGYRYLWIDELCIDQNNAAHENSQLGKMDQIYRGAEFTIVAAAGRDKTYGLPGVSTTKRVQSPVLRFDQGLIFSIGPEPNELVAEATVWSTRGWTFQEGFLSKRLLVFTDWQVTFYCQKASWMEALGGPRFMRRQDIDWDQWPNQASLWNRDQDWHSNSGVLSAFARMLNAAGQDIEYRSSARNLQEALDSVTVLVLEALAIPPDLFRSKGLLEEGAGQSLEDIIIAGVELSKSLIAPDTLVSSILANVHAGVWSCFVLASQGSLHRFVLVVEWENDDTATRVGGFVFFQDVTHMSGDEAQEAVRAFDSLLEFRTVQLALQSNLDVDYVISYRFAKTDKAKAIAQFEKLCEALANVGLQTEVRNGDSHSVLLFVRVASDEHLHGEVYRSRVRDWIHGVRAAAPPKETREALESEPLYEAERLRIIYQLITNPTDEGGAGITPKEGEWEGVESVFALHDHAYNKDWIKKWTSSYFLKTEDLDDIRNRLGEKIAFYFAFTQSYFTFLMFPAAFGFISWLIFGYFSPIYGVVSAVWCTVFTEYWRHQETDLAVRWGVRGVSKIDVRHREFAPEKTVTDPVTGEKVGFFPSSKRFQRQLLQVPFALTVVVCLGTVIATCFGIEVFISEVYNGPLKSVLVFIPTGILTTVNPILTTILTNFATRLTQFENYETQGAYDTALTRKIFVMNFILSYLGIFLTAFVYVPFGSLIVPYLDVFNVAVRPFAESEKQLHHTETSWSINPDRLRKQVIYFTVTAQLVNLGMELIVPYLKRRGFAKYKQMQSDRAAKNGGGAASVSASDPPEDAAFLERVRKEAELDVYDVTADLREMVLQFGYLSLFSVVWPLTAVSFLINDWIELRADAMKICVEMQRPTPWRADTIGPWLDSLSFLTWLGALTTSSLVYMFHNSNKGPDGNPSNIQLWGLLLTVFFAEHLFIILRLTVRHVISKIDSTLVCKRSARERFSVRKQYFEENLSSLRKLPTLSGSGGDITRKSLEEDARDSSLRASTPESRFWGRQRSWQESAAVAKSLIEKAQNETSP</sequence>
<feature type="compositionally biased region" description="Basic and acidic residues" evidence="5">
    <location>
        <begin position="995"/>
        <end position="1008"/>
    </location>
</feature>
<feature type="transmembrane region" description="Helical" evidence="6">
    <location>
        <begin position="924"/>
        <end position="943"/>
    </location>
</feature>
<evidence type="ECO:0000256" key="2">
    <source>
        <dbReference type="ARBA" id="ARBA00022692"/>
    </source>
</evidence>
<evidence type="ECO:0000259" key="8">
    <source>
        <dbReference type="Pfam" id="PF06985"/>
    </source>
</evidence>
<accession>Q0V1N7</accession>
<evidence type="ECO:0000256" key="1">
    <source>
        <dbReference type="ARBA" id="ARBA00004141"/>
    </source>
</evidence>
<evidence type="ECO:0000256" key="4">
    <source>
        <dbReference type="ARBA" id="ARBA00023136"/>
    </source>
</evidence>
<dbReference type="GO" id="GO:0005254">
    <property type="term" value="F:chloride channel activity"/>
    <property type="evidence" value="ECO:0000318"/>
    <property type="project" value="GO_Central"/>
</dbReference>
<dbReference type="STRING" id="321614.Q0V1N7"/>
<dbReference type="GeneID" id="5969545"/>
<feature type="transmembrane region" description="Helical" evidence="6">
    <location>
        <begin position="838"/>
        <end position="857"/>
    </location>
</feature>
<evidence type="ECO:0000259" key="9">
    <source>
        <dbReference type="Pfam" id="PF20877"/>
    </source>
</evidence>
<feature type="region of interest" description="Disordered" evidence="5">
    <location>
        <begin position="993"/>
        <end position="1016"/>
    </location>
</feature>
<dbReference type="InterPro" id="IPR010730">
    <property type="entry name" value="HET"/>
</dbReference>
<dbReference type="eggNOG" id="KOG2513">
    <property type="taxonomic scope" value="Eukaryota"/>
</dbReference>
<keyword evidence="3 6" id="KW-1133">Transmembrane helix</keyword>
<dbReference type="GO" id="GO:0016020">
    <property type="term" value="C:membrane"/>
    <property type="evidence" value="ECO:0007669"/>
    <property type="project" value="UniProtKB-SubCell"/>
</dbReference>
<dbReference type="VEuPathDB" id="FungiDB:JI435_301380"/>
<dbReference type="Pfam" id="PF06985">
    <property type="entry name" value="HET"/>
    <property type="match status" value="1"/>
</dbReference>
<evidence type="ECO:0000256" key="6">
    <source>
        <dbReference type="SAM" id="Phobius"/>
    </source>
</evidence>
<dbReference type="InterPro" id="IPR049452">
    <property type="entry name" value="Anoctamin_TM"/>
</dbReference>
<feature type="transmembrane region" description="Helical" evidence="6">
    <location>
        <begin position="607"/>
        <end position="631"/>
    </location>
</feature>
<dbReference type="PANTHER" id="PTHR12308">
    <property type="entry name" value="ANOCTAMIN"/>
    <property type="match status" value="1"/>
</dbReference>
<dbReference type="RefSeq" id="XP_001792695.1">
    <property type="nucleotide sequence ID" value="XM_001792643.1"/>
</dbReference>
<dbReference type="Proteomes" id="UP000001055">
    <property type="component" value="Unassembled WGS sequence"/>
</dbReference>
<dbReference type="InParanoid" id="Q0V1N7"/>
<protein>
    <submittedName>
        <fullName evidence="10">Uncharacterized protein</fullName>
    </submittedName>
</protein>
<dbReference type="GO" id="GO:1902476">
    <property type="term" value="P:chloride transmembrane transport"/>
    <property type="evidence" value="ECO:0000318"/>
    <property type="project" value="GO_Central"/>
</dbReference>
<feature type="transmembrane region" description="Helical" evidence="6">
    <location>
        <begin position="695"/>
        <end position="719"/>
    </location>
</feature>
<feature type="transmembrane region" description="Helical" evidence="6">
    <location>
        <begin position="754"/>
        <end position="775"/>
    </location>
</feature>
<keyword evidence="4 6" id="KW-0472">Membrane</keyword>
<feature type="domain" description="Heterokaryon incompatibility" evidence="8">
    <location>
        <begin position="2"/>
        <end position="107"/>
    </location>
</feature>
<dbReference type="Pfam" id="PF20877">
    <property type="entry name" value="Anoctamin_N"/>
    <property type="match status" value="1"/>
</dbReference>
<comment type="subcellular location">
    <subcellularLocation>
        <location evidence="1">Membrane</location>
        <topology evidence="1">Multi-pass membrane protein</topology>
    </subcellularLocation>
</comment>
<feature type="domain" description="Anoctamin alpha-beta plait" evidence="9">
    <location>
        <begin position="334"/>
        <end position="459"/>
    </location>
</feature>
<evidence type="ECO:0000313" key="10">
    <source>
        <dbReference type="EMBL" id="EAT90289.2"/>
    </source>
</evidence>
<dbReference type="HOGENOM" id="CLU_010867_0_0_1"/>